<keyword evidence="2 13" id="KW-0547">Nucleotide-binding</keyword>
<evidence type="ECO:0000259" key="16">
    <source>
        <dbReference type="PROSITE" id="PS51217"/>
    </source>
</evidence>
<comment type="function">
    <text evidence="13">The heterodimer acts as both an ATP-dependent DNA helicase and an ATP-dependent, dual-direction single-stranded exonuclease. Recognizes the chi site generating a DNA molecule suitable for the initiation of homologous recombination. The AddA nuclease domain is required for chi fragment generation; this subunit has the helicase and 3' -&gt; 5' nuclease activities.</text>
</comment>
<evidence type="ECO:0000256" key="3">
    <source>
        <dbReference type="ARBA" id="ARBA00022763"/>
    </source>
</evidence>
<keyword evidence="8 13" id="KW-0238">DNA-binding</keyword>
<dbReference type="Gene3D" id="3.90.320.10">
    <property type="match status" value="1"/>
</dbReference>
<dbReference type="GO" id="GO:0000724">
    <property type="term" value="P:double-strand break repair via homologous recombination"/>
    <property type="evidence" value="ECO:0007669"/>
    <property type="project" value="UniProtKB-UniRule"/>
</dbReference>
<dbReference type="InterPro" id="IPR000212">
    <property type="entry name" value="DNA_helicase_UvrD/REP"/>
</dbReference>
<name>A0A1G6LN13_9BACI</name>
<feature type="binding site" evidence="14">
    <location>
        <begin position="23"/>
        <end position="30"/>
    </location>
    <ligand>
        <name>ATP</name>
        <dbReference type="ChEBI" id="CHEBI:30616"/>
    </ligand>
</feature>
<dbReference type="InterPro" id="IPR011604">
    <property type="entry name" value="PDDEXK-like_dom_sf"/>
</dbReference>
<keyword evidence="1 13" id="KW-0540">Nuclease</keyword>
<dbReference type="PROSITE" id="PS51198">
    <property type="entry name" value="UVRD_HELICASE_ATP_BIND"/>
    <property type="match status" value="1"/>
</dbReference>
<dbReference type="SUPFAM" id="SSF52540">
    <property type="entry name" value="P-loop containing nucleoside triphosphate hydrolases"/>
    <property type="match status" value="1"/>
</dbReference>
<dbReference type="Gene3D" id="3.40.50.300">
    <property type="entry name" value="P-loop containing nucleotide triphosphate hydrolases"/>
    <property type="match status" value="4"/>
</dbReference>
<evidence type="ECO:0000313" key="17">
    <source>
        <dbReference type="EMBL" id="SDC44682.1"/>
    </source>
</evidence>
<evidence type="ECO:0000256" key="10">
    <source>
        <dbReference type="ARBA" id="ARBA00023235"/>
    </source>
</evidence>
<dbReference type="GO" id="GO:0043138">
    <property type="term" value="F:3'-5' DNA helicase activity"/>
    <property type="evidence" value="ECO:0007669"/>
    <property type="project" value="UniProtKB-UniRule"/>
</dbReference>
<accession>A0A1G6LN13</accession>
<dbReference type="OrthoDB" id="9810135at2"/>
<feature type="domain" description="UvrD-like helicase ATP-binding" evidence="15">
    <location>
        <begin position="2"/>
        <end position="472"/>
    </location>
</feature>
<dbReference type="PROSITE" id="PS51217">
    <property type="entry name" value="UVRD_HELICASE_CTER"/>
    <property type="match status" value="1"/>
</dbReference>
<dbReference type="RefSeq" id="WP_090796531.1">
    <property type="nucleotide sequence ID" value="NZ_FMYI01000009.1"/>
</dbReference>
<evidence type="ECO:0000256" key="6">
    <source>
        <dbReference type="ARBA" id="ARBA00022839"/>
    </source>
</evidence>
<keyword evidence="6 13" id="KW-0269">Exonuclease</keyword>
<dbReference type="NCBIfam" id="TIGR02785">
    <property type="entry name" value="addA_Gpos"/>
    <property type="match status" value="1"/>
</dbReference>
<dbReference type="GO" id="GO:0005524">
    <property type="term" value="F:ATP binding"/>
    <property type="evidence" value="ECO:0007669"/>
    <property type="project" value="UniProtKB-UniRule"/>
</dbReference>
<dbReference type="InterPro" id="IPR011335">
    <property type="entry name" value="Restrct_endonuc-II-like"/>
</dbReference>
<dbReference type="GO" id="GO:0016887">
    <property type="term" value="F:ATP hydrolysis activity"/>
    <property type="evidence" value="ECO:0007669"/>
    <property type="project" value="RHEA"/>
</dbReference>
<keyword evidence="5 13" id="KW-0347">Helicase</keyword>
<protein>
    <recommendedName>
        <fullName evidence="13">ATP-dependent helicase/nuclease subunit A</fullName>
        <ecNumber evidence="13">3.1.-.-</ecNumber>
        <ecNumber evidence="13">5.6.2.4</ecNumber>
    </recommendedName>
    <alternativeName>
        <fullName evidence="13">ATP-dependent helicase/nuclease AddA</fullName>
    </alternativeName>
    <alternativeName>
        <fullName evidence="13">DNA 3'-5' helicase AddA</fullName>
    </alternativeName>
</protein>
<keyword evidence="18" id="KW-1185">Reference proteome</keyword>
<evidence type="ECO:0000259" key="15">
    <source>
        <dbReference type="PROSITE" id="PS51198"/>
    </source>
</evidence>
<keyword evidence="7 13" id="KW-0067">ATP-binding</keyword>
<sequence length="1236" mass="143925">MPKWTEQQSEAIFTKGQDTLVAAAAGSGKTAVLVERIIQKVISTKDAVNIDELLVATFTNAAAQEMRNRVAQALESALEDNPDSNHLKRQLTLLQQAQISTLHSFCLDLVKRYAYLLDIDPGFRIADDIESDLLRQEVMEDLFEEWYGEDFQDREAFFELVERFSSDRSDQQIESLILKLYDFARQNPWPESWLDQVADTYQISADDNEDDFEWLKLLKRDVKDQLDRSETLLHQALDLTREPDGPYKYADALDSDLSFIQRLKGASSDWEALRKEFEQLKFVTLSGRGMECDPVKQERVKTLRDKVKKIIQGLKDELFARSLNDQFEDMNQLYPTIHQLVSCVKQFKQSYQELKKEKGLVDFSDLEHFALTILIDHTKTGLAPSEVALSLRNQYKEVLVDEYQDTNMVQESILQLVSDEEPGNLFMVGDVKQSIYRFRHAEPSLFIQKYKDYQKEGNSGKRIDLAKNFRSRKEILRATNYVFRQVMDEKIGEIAYDEDAELIYGNDNYDNANQDDVETELVILDRSDYKTEESESDGETALDLTKAELEGRTYAKRIKEWVGSNETPPRLVFDKDSGVSRPAAYRDIVILMRSLTWAPTIMEELKKEGIPVYAELSTGYLEAIEIKVMMSLLKVIDNAKQDIPLASVLKSPIVGINEEELAQIRLQDPKNSYYEALTQFVQEQEEGKLKNQLTRFLTQLTQWRTEARQGSLSELIWKIYRETGYYDFVAGMPGGRQRQANLRALYDRARSYEETSFRGLFRFLRMIERMEERGDDLGAARALGEQEDVVRITTIHKSKGLEYPIVILGALGKQFNQQDLKDRYLLHKDLGFGSKWIDIENRLMYPTLLYHAVKSYMKQELWAEEMRVLYVAMTRAKEKLVMIGTLNSFEKTKEKWQDILNQQTWTLPDAHRLEMDTYLDWIAMSLIRHQSGSLLRNDEFEQQISTEIADDLSSWIVKTDQVKSRSSLSKDKSEDTVDLKQVIQNRQPVKVTKPGLDQFVDERLSYEYPYQDATRYRAKQTVTEIKRQNETIDDYAATDIQKPYKRSIIQRPQFMQEKKTLSPQEFGTAMHTYMQHLNFNRSWDKLQLEHFAETLVERELLEASQAIALDFDSIEAFLTSDLMTILSSADVIEREVPFSLMLNADTVYKDWQSNENDQLFVQGIIDLLVKTEEGWVIIDYKTDKIHQSVDENERQRLRGRYQTQIDLYSKAIEKILGHEIKKRYLYFFDQAFVLKL</sequence>
<dbReference type="InterPro" id="IPR014152">
    <property type="entry name" value="AddA"/>
</dbReference>
<proteinExistence type="inferred from homology"/>
<dbReference type="GO" id="GO:0008408">
    <property type="term" value="F:3'-5' exonuclease activity"/>
    <property type="evidence" value="ECO:0007669"/>
    <property type="project" value="UniProtKB-UniRule"/>
</dbReference>
<dbReference type="EC" id="5.6.2.4" evidence="13"/>
<comment type="catalytic activity">
    <reaction evidence="11 13">
        <text>Couples ATP hydrolysis with the unwinding of duplex DNA by translocating in the 3'-5' direction.</text>
        <dbReference type="EC" id="5.6.2.4"/>
    </reaction>
</comment>
<dbReference type="PANTHER" id="PTHR11070:SF48">
    <property type="entry name" value="ATP-DEPENDENT HELICASE_NUCLEASE SUBUNIT A"/>
    <property type="match status" value="1"/>
</dbReference>
<evidence type="ECO:0000256" key="4">
    <source>
        <dbReference type="ARBA" id="ARBA00022801"/>
    </source>
</evidence>
<dbReference type="SUPFAM" id="SSF52980">
    <property type="entry name" value="Restriction endonuclease-like"/>
    <property type="match status" value="1"/>
</dbReference>
<evidence type="ECO:0000256" key="7">
    <source>
        <dbReference type="ARBA" id="ARBA00022840"/>
    </source>
</evidence>
<dbReference type="Pfam" id="PF00580">
    <property type="entry name" value="UvrD-helicase"/>
    <property type="match status" value="1"/>
</dbReference>
<comment type="subunit">
    <text evidence="13">Heterodimer of AddA and AddB/RexB.</text>
</comment>
<keyword evidence="10 13" id="KW-0413">Isomerase</keyword>
<comment type="catalytic activity">
    <reaction evidence="12 13">
        <text>ATP + H2O = ADP + phosphate + H(+)</text>
        <dbReference type="Rhea" id="RHEA:13065"/>
        <dbReference type="ChEBI" id="CHEBI:15377"/>
        <dbReference type="ChEBI" id="CHEBI:15378"/>
        <dbReference type="ChEBI" id="CHEBI:30616"/>
        <dbReference type="ChEBI" id="CHEBI:43474"/>
        <dbReference type="ChEBI" id="CHEBI:456216"/>
        <dbReference type="EC" id="5.6.2.4"/>
    </reaction>
</comment>
<dbReference type="Gene3D" id="1.10.274.50">
    <property type="match status" value="1"/>
</dbReference>
<dbReference type="InterPro" id="IPR027417">
    <property type="entry name" value="P-loop_NTPase"/>
</dbReference>
<dbReference type="Pfam" id="PF12705">
    <property type="entry name" value="PDDEXK_1"/>
    <property type="match status" value="1"/>
</dbReference>
<evidence type="ECO:0000256" key="9">
    <source>
        <dbReference type="ARBA" id="ARBA00023204"/>
    </source>
</evidence>
<evidence type="ECO:0000256" key="13">
    <source>
        <dbReference type="HAMAP-Rule" id="MF_01451"/>
    </source>
</evidence>
<dbReference type="Pfam" id="PF13361">
    <property type="entry name" value="UvrD_C"/>
    <property type="match status" value="1"/>
</dbReference>
<evidence type="ECO:0000256" key="8">
    <source>
        <dbReference type="ARBA" id="ARBA00023125"/>
    </source>
</evidence>
<evidence type="ECO:0000256" key="1">
    <source>
        <dbReference type="ARBA" id="ARBA00022722"/>
    </source>
</evidence>
<evidence type="ECO:0000313" key="18">
    <source>
        <dbReference type="Proteomes" id="UP000242949"/>
    </source>
</evidence>
<keyword evidence="3 13" id="KW-0227">DNA damage</keyword>
<gene>
    <name evidence="13" type="primary">addA</name>
    <name evidence="17" type="ORF">SAMN05421734_10916</name>
</gene>
<dbReference type="EC" id="3.1.-.-" evidence="13"/>
<comment type="similarity">
    <text evidence="13">Belongs to the helicase family. AddA subfamily.</text>
</comment>
<organism evidence="17 18">
    <name type="scientific">Pelagirhabdus alkalitolerans</name>
    <dbReference type="NCBI Taxonomy" id="1612202"/>
    <lineage>
        <taxon>Bacteria</taxon>
        <taxon>Bacillati</taxon>
        <taxon>Bacillota</taxon>
        <taxon>Bacilli</taxon>
        <taxon>Bacillales</taxon>
        <taxon>Bacillaceae</taxon>
        <taxon>Pelagirhabdus</taxon>
    </lineage>
</organism>
<dbReference type="GO" id="GO:0033202">
    <property type="term" value="C:DNA helicase complex"/>
    <property type="evidence" value="ECO:0007669"/>
    <property type="project" value="TreeGrafter"/>
</dbReference>
<dbReference type="FunFam" id="3.40.50.300:FF:001236">
    <property type="entry name" value="ATP-dependent helicase/nuclease subunit A"/>
    <property type="match status" value="1"/>
</dbReference>
<evidence type="ECO:0000256" key="5">
    <source>
        <dbReference type="ARBA" id="ARBA00022806"/>
    </source>
</evidence>
<dbReference type="GO" id="GO:0003690">
    <property type="term" value="F:double-stranded DNA binding"/>
    <property type="evidence" value="ECO:0007669"/>
    <property type="project" value="UniProtKB-UniRule"/>
</dbReference>
<dbReference type="InterPro" id="IPR014017">
    <property type="entry name" value="DNA_helicase_UvrD-like_C"/>
</dbReference>
<dbReference type="GO" id="GO:0005829">
    <property type="term" value="C:cytosol"/>
    <property type="evidence" value="ECO:0007669"/>
    <property type="project" value="TreeGrafter"/>
</dbReference>
<reference evidence="18" key="1">
    <citation type="submission" date="2016-09" db="EMBL/GenBank/DDBJ databases">
        <authorList>
            <person name="Varghese N."/>
            <person name="Submissions S."/>
        </authorList>
    </citation>
    <scope>NUCLEOTIDE SEQUENCE [LARGE SCALE GENOMIC DNA]</scope>
    <source>
        <strain evidence="18">S5</strain>
    </source>
</reference>
<dbReference type="InterPro" id="IPR014016">
    <property type="entry name" value="UvrD-like_ATP-bd"/>
</dbReference>
<keyword evidence="9 13" id="KW-0234">DNA repair</keyword>
<dbReference type="Proteomes" id="UP000242949">
    <property type="component" value="Unassembled WGS sequence"/>
</dbReference>
<evidence type="ECO:0000256" key="12">
    <source>
        <dbReference type="ARBA" id="ARBA00048988"/>
    </source>
</evidence>
<evidence type="ECO:0000256" key="11">
    <source>
        <dbReference type="ARBA" id="ARBA00034617"/>
    </source>
</evidence>
<keyword evidence="4 13" id="KW-0378">Hydrolase</keyword>
<dbReference type="CDD" id="cd17932">
    <property type="entry name" value="DEXQc_UvrD"/>
    <property type="match status" value="1"/>
</dbReference>
<evidence type="ECO:0000256" key="14">
    <source>
        <dbReference type="PROSITE-ProRule" id="PRU00560"/>
    </source>
</evidence>
<dbReference type="HAMAP" id="MF_01451">
    <property type="entry name" value="AddA"/>
    <property type="match status" value="1"/>
</dbReference>
<feature type="domain" description="UvrD-like helicase C-terminal" evidence="16">
    <location>
        <begin position="500"/>
        <end position="800"/>
    </location>
</feature>
<dbReference type="EMBL" id="FMYI01000009">
    <property type="protein sequence ID" value="SDC44682.1"/>
    <property type="molecule type" value="Genomic_DNA"/>
</dbReference>
<dbReference type="InterPro" id="IPR038726">
    <property type="entry name" value="PDDEXK_AddAB-type"/>
</dbReference>
<evidence type="ECO:0000256" key="2">
    <source>
        <dbReference type="ARBA" id="ARBA00022741"/>
    </source>
</evidence>
<dbReference type="STRING" id="1612202.SAMN05421734_10916"/>
<dbReference type="PANTHER" id="PTHR11070">
    <property type="entry name" value="UVRD / RECB / PCRA DNA HELICASE FAMILY MEMBER"/>
    <property type="match status" value="1"/>
</dbReference>
<dbReference type="AlphaFoldDB" id="A0A1G6LN13"/>
<comment type="cofactor">
    <cofactor evidence="13">
        <name>Mg(2+)</name>
        <dbReference type="ChEBI" id="CHEBI:18420"/>
    </cofactor>
</comment>